<protein>
    <submittedName>
        <fullName evidence="1">Uncharacterized protein</fullName>
    </submittedName>
</protein>
<proteinExistence type="predicted"/>
<dbReference type="Proteomes" id="UP000540423">
    <property type="component" value="Unassembled WGS sequence"/>
</dbReference>
<dbReference type="EMBL" id="JACHEM010000029">
    <property type="protein sequence ID" value="MBB6439825.1"/>
    <property type="molecule type" value="Genomic_DNA"/>
</dbReference>
<reference evidence="1 2" key="1">
    <citation type="submission" date="2020-08" db="EMBL/GenBank/DDBJ databases">
        <title>Genomic Encyclopedia of Type Strains, Phase IV (KMG-IV): sequencing the most valuable type-strain genomes for metagenomic binning, comparative biology and taxonomic classification.</title>
        <authorList>
            <person name="Goeker M."/>
        </authorList>
    </citation>
    <scope>NUCLEOTIDE SEQUENCE [LARGE SCALE GENOMIC DNA]</scope>
    <source>
        <strain evidence="1 2">DSM 40141</strain>
    </source>
</reference>
<dbReference type="AlphaFoldDB" id="A0A7X0HLE1"/>
<dbReference type="RefSeq" id="WP_229923792.1">
    <property type="nucleotide sequence ID" value="NZ_BNBN01000025.1"/>
</dbReference>
<accession>A0A7X0HLE1</accession>
<sequence>MDAPDLVGQDLILLFPCRPLDSALTFARMQALALRYELHPDWKEHWHP</sequence>
<organism evidence="1 2">
    <name type="scientific">Streptomyces candidus</name>
    <dbReference type="NCBI Taxonomy" id="67283"/>
    <lineage>
        <taxon>Bacteria</taxon>
        <taxon>Bacillati</taxon>
        <taxon>Actinomycetota</taxon>
        <taxon>Actinomycetes</taxon>
        <taxon>Kitasatosporales</taxon>
        <taxon>Streptomycetaceae</taxon>
        <taxon>Streptomyces</taxon>
    </lineage>
</organism>
<comment type="caution">
    <text evidence="1">The sequence shown here is derived from an EMBL/GenBank/DDBJ whole genome shotgun (WGS) entry which is preliminary data.</text>
</comment>
<gene>
    <name evidence="1" type="ORF">HNQ79_006337</name>
</gene>
<name>A0A7X0HLE1_9ACTN</name>
<evidence type="ECO:0000313" key="1">
    <source>
        <dbReference type="EMBL" id="MBB6439825.1"/>
    </source>
</evidence>
<keyword evidence="2" id="KW-1185">Reference proteome</keyword>
<evidence type="ECO:0000313" key="2">
    <source>
        <dbReference type="Proteomes" id="UP000540423"/>
    </source>
</evidence>